<dbReference type="Pfam" id="PF18096">
    <property type="entry name" value="Thump_like"/>
    <property type="match status" value="1"/>
</dbReference>
<accession>A0A380Z9J1</accession>
<dbReference type="Proteomes" id="UP000254424">
    <property type="component" value="Unassembled WGS sequence"/>
</dbReference>
<dbReference type="GO" id="GO:0008168">
    <property type="term" value="F:methyltransferase activity"/>
    <property type="evidence" value="ECO:0007669"/>
    <property type="project" value="UniProtKB-KW"/>
</dbReference>
<dbReference type="OrthoDB" id="1000417at2"/>
<keyword evidence="3" id="KW-0489">Methyltransferase</keyword>
<evidence type="ECO:0000313" key="4">
    <source>
        <dbReference type="EMBL" id="RYT70342.1"/>
    </source>
</evidence>
<keyword evidence="4" id="KW-0808">Transferase</keyword>
<evidence type="ECO:0000313" key="6">
    <source>
        <dbReference type="Proteomes" id="UP000254424"/>
    </source>
</evidence>
<dbReference type="AlphaFoldDB" id="A0A380Z9J1"/>
<dbReference type="SUPFAM" id="SSF53335">
    <property type="entry name" value="S-adenosyl-L-methionine-dependent methyltransferases"/>
    <property type="match status" value="1"/>
</dbReference>
<reference evidence="5 6" key="1">
    <citation type="submission" date="2018-06" db="EMBL/GenBank/DDBJ databases">
        <authorList>
            <consortium name="Pathogen Informatics"/>
            <person name="Doyle S."/>
        </authorList>
    </citation>
    <scope>NUCLEOTIDE SEQUENCE [LARGE SCALE GENOMIC DNA]</scope>
    <source>
        <strain evidence="5 6">NCTC11155</strain>
    </source>
</reference>
<evidence type="ECO:0000259" key="1">
    <source>
        <dbReference type="Pfam" id="PF18096"/>
    </source>
</evidence>
<proteinExistence type="predicted"/>
<evidence type="ECO:0000313" key="7">
    <source>
        <dbReference type="Proteomes" id="UP000291917"/>
    </source>
</evidence>
<organism evidence="5 6">
    <name type="scientific">Bacteroides eggerthii</name>
    <dbReference type="NCBI Taxonomy" id="28111"/>
    <lineage>
        <taxon>Bacteria</taxon>
        <taxon>Pseudomonadati</taxon>
        <taxon>Bacteroidota</taxon>
        <taxon>Bacteroidia</taxon>
        <taxon>Bacteroidales</taxon>
        <taxon>Bacteroidaceae</taxon>
        <taxon>Bacteroides</taxon>
    </lineage>
</organism>
<keyword evidence="8" id="KW-1185">Reference proteome</keyword>
<dbReference type="GeneID" id="93069285"/>
<dbReference type="InterPro" id="IPR041497">
    <property type="entry name" value="Thump-like"/>
</dbReference>
<gene>
    <name evidence="4" type="ORF">EAJ03_15720</name>
    <name evidence="3" type="ORF">F2Z23_15910</name>
    <name evidence="5" type="ORF">NCTC11155_02530</name>
</gene>
<sequence length="420" mass="47503">MEKPRMTEIHSQDTLHFIRTHRREDVRLLALQAHRYPSVDMPAAITQIFGWQIAKEKIPAWAENENILYPVHLSLEQCSSEMTARYKAEIIRHLLEAGRQSSEENNTPEPTESLTDLTGGFGIDCAFLSSCFRKATYVERQETLCEIARHNFPALGLDHISVCHEDSIRYLQEMESVDWIFIDPARRDGRGGKTVAISDCEPDVSALEDLLLEKASHVLVKLSPMLDLALALHDLKHVQVAHIVSVNNECKELLLVLGRETHLSSEEVPIHCINLITSQTTQCLLFTRQQEKEYSCPYTSTLKTYLYEPNASILKAGAFRSVSSIYNVEKLHPNSHLYTSDEYIPDFPGRRFLITGSSSLNKKELKELLGTGKKANLTVRNFPASVAELRKRLKLAEGGDTYLFATTLANEKKVLIICQP</sequence>
<dbReference type="Gene3D" id="3.40.50.150">
    <property type="entry name" value="Vaccinia Virus protein VP39"/>
    <property type="match status" value="1"/>
</dbReference>
<dbReference type="STRING" id="483216.BACEGG_03222"/>
<evidence type="ECO:0000313" key="5">
    <source>
        <dbReference type="EMBL" id="SUV43140.1"/>
    </source>
</evidence>
<dbReference type="InterPro" id="IPR029063">
    <property type="entry name" value="SAM-dependent_MTases_sf"/>
</dbReference>
<protein>
    <submittedName>
        <fullName evidence="3">SAM-dependent methyltransferase</fullName>
    </submittedName>
</protein>
<dbReference type="Proteomes" id="UP000291917">
    <property type="component" value="Unassembled WGS sequence"/>
</dbReference>
<feature type="domain" description="THUMP-like" evidence="1">
    <location>
        <begin position="349"/>
        <end position="420"/>
    </location>
</feature>
<feature type="domain" description="PG-1098 ferredoxin-like" evidence="2">
    <location>
        <begin position="305"/>
        <end position="348"/>
    </location>
</feature>
<evidence type="ECO:0000259" key="2">
    <source>
        <dbReference type="Pfam" id="PF22013"/>
    </source>
</evidence>
<dbReference type="GO" id="GO:0032259">
    <property type="term" value="P:methylation"/>
    <property type="evidence" value="ECO:0007669"/>
    <property type="project" value="UniProtKB-KW"/>
</dbReference>
<evidence type="ECO:0000313" key="8">
    <source>
        <dbReference type="Proteomes" id="UP000335496"/>
    </source>
</evidence>
<reference evidence="3 8" key="2">
    <citation type="journal article" date="2019" name="Nat. Med.">
        <title>A library of human gut bacterial isolates paired with longitudinal multiomics data enables mechanistic microbiome research.</title>
        <authorList>
            <person name="Poyet M."/>
            <person name="Groussin M."/>
            <person name="Gibbons S.M."/>
            <person name="Avila-Pacheco J."/>
            <person name="Jiang X."/>
            <person name="Kearney S.M."/>
            <person name="Perrotta A.R."/>
            <person name="Berdy B."/>
            <person name="Zhao S."/>
            <person name="Lieberman T.D."/>
            <person name="Swanson P.K."/>
            <person name="Smith M."/>
            <person name="Roesemann S."/>
            <person name="Alexander J.E."/>
            <person name="Rich S.A."/>
            <person name="Livny J."/>
            <person name="Vlamakis H."/>
            <person name="Clish C."/>
            <person name="Bullock K."/>
            <person name="Deik A."/>
            <person name="Scott J."/>
            <person name="Pierce K.A."/>
            <person name="Xavier R.J."/>
            <person name="Alm E.J."/>
        </authorList>
    </citation>
    <scope>NUCLEOTIDE SEQUENCE [LARGE SCALE GENOMIC DNA]</scope>
    <source>
        <strain evidence="3 8">BIOML-A1</strain>
    </source>
</reference>
<dbReference type="RefSeq" id="WP_004291694.1">
    <property type="nucleotide sequence ID" value="NZ_CABKNQ010000017.1"/>
</dbReference>
<dbReference type="Gene3D" id="1.10.10.1110">
    <property type="entry name" value="Methyltransferase PG1098, N-terminal domain"/>
    <property type="match status" value="1"/>
</dbReference>
<reference evidence="4 7" key="3">
    <citation type="journal article" date="2019" name="Science, e1252229">
        <title>Invertible promoters mediate bacterial phase variation, antibiotic resistance, and host adaptation in the gut.</title>
        <authorList>
            <person name="Jiang X."/>
            <person name="Hall A.B."/>
            <person name="Arthur T.D."/>
            <person name="Plichta D.R."/>
            <person name="Covington C.T."/>
            <person name="Poyet M."/>
            <person name="Crothers J."/>
            <person name="Moses P.L."/>
            <person name="Tolonen A.C."/>
            <person name="Vlamakis H."/>
            <person name="Alm E.J."/>
            <person name="Xavier R.J."/>
        </authorList>
    </citation>
    <scope>NUCLEOTIDE SEQUENCE [LARGE SCALE GENOMIC DNA]</scope>
    <source>
        <strain evidence="4">Bj_0095</strain>
        <strain evidence="7">bj_0095</strain>
    </source>
</reference>
<name>A0A380Z9J1_9BACE</name>
<evidence type="ECO:0000313" key="3">
    <source>
        <dbReference type="EMBL" id="KAA5270883.1"/>
    </source>
</evidence>
<dbReference type="Pfam" id="PF22013">
    <property type="entry name" value="PG_1098_Fer"/>
    <property type="match status" value="1"/>
</dbReference>
<dbReference type="EMBL" id="RCXL01000028">
    <property type="protein sequence ID" value="RYT70342.1"/>
    <property type="molecule type" value="Genomic_DNA"/>
</dbReference>
<dbReference type="InterPro" id="IPR054168">
    <property type="entry name" value="PG_1098_Fer"/>
</dbReference>
<dbReference type="EMBL" id="UFSX01000002">
    <property type="protein sequence ID" value="SUV43140.1"/>
    <property type="molecule type" value="Genomic_DNA"/>
</dbReference>
<dbReference type="EMBL" id="VVZX01000026">
    <property type="protein sequence ID" value="KAA5270883.1"/>
    <property type="molecule type" value="Genomic_DNA"/>
</dbReference>
<dbReference type="Proteomes" id="UP000335496">
    <property type="component" value="Unassembled WGS sequence"/>
</dbReference>